<evidence type="ECO:0000313" key="3">
    <source>
        <dbReference type="Proteomes" id="UP000095395"/>
    </source>
</evidence>
<organism evidence="2 3">
    <name type="scientific">Roseburia inulinivorans</name>
    <dbReference type="NCBI Taxonomy" id="360807"/>
    <lineage>
        <taxon>Bacteria</taxon>
        <taxon>Bacillati</taxon>
        <taxon>Bacillota</taxon>
        <taxon>Clostridia</taxon>
        <taxon>Lachnospirales</taxon>
        <taxon>Lachnospiraceae</taxon>
        <taxon>Roseburia</taxon>
    </lineage>
</organism>
<dbReference type="Proteomes" id="UP000095395">
    <property type="component" value="Unassembled WGS sequence"/>
</dbReference>
<dbReference type="InterPro" id="IPR050834">
    <property type="entry name" value="Glycosyltransf_2"/>
</dbReference>
<dbReference type="PANTHER" id="PTHR43685">
    <property type="entry name" value="GLYCOSYLTRANSFERASE"/>
    <property type="match status" value="1"/>
</dbReference>
<dbReference type="SUPFAM" id="SSF53448">
    <property type="entry name" value="Nucleotide-diphospho-sugar transferases"/>
    <property type="match status" value="2"/>
</dbReference>
<gene>
    <name evidence="2" type="primary">kfoC_1</name>
    <name evidence="2" type="ORF">ERS852392_00596</name>
</gene>
<sequence length="951" mass="109726">MTRTIFSKYSNERQRRFQIRTDIVQNEQGDRTVRKYALKEEGKEHLLHIVDMYQGLSLHFNNPGISFCESLLKENYVESPFIEGVTLQELMENAVKDGREDTVTEYVKKYIAWIKADGGNIPFEMTQEFQQVFGNVELPEGLLCAKDSDIDLIFSNLIVRDGIWNVIDYEWTFSFPIPKNFVLYRALFLAHHQIKRCQALELGHLFELAELTGEEITAYEQMEKNFQEYVRGGIYPIRDMYQKVNTNVVELRELEEWKRSMGARKNSSKDVKESMIKKIQYHIDRIEYNQGSAVCCGWAFALTKDNEYLPVNIKLTDEHGELIQAPLNRNVRMDVAQALKITNAKEAEWGFNYVWMTTEHTGYKITFSIDGFETVHEITTEDLERSYREYRRRYPSEEAMKSYKDPMRDKDDWYYLKTEGFRALRNIRRQRLNKKDVPYAIWRTYQVPDAGEFQKQKETVFEIQPKISIIVPAYRTPEKFLREMIESVQKQSYENWELCIADGSLNDSISGILEEYASKDARVKYKLLDDNYGISGNTNAALELAAGDYIGLLDHDDILEINALYEVVKVINEKKADVIYTDEDKVSLDLKEYFDPHFKPDYNPDYLKSCNYICHFFVAKTSVVEQAGHFDSSCDGSQDYDFILRCIAKSTQVVHIPQVLYHWRCHPNSTAMNPESKLYCYEAGKRAIGLDLKASGEEHARVEMAKYYGMYEVYYPLDEEPLVSVITTTRAAVEENLKKTKYHNLEVIECGEVYNTEKVNAAVRTAAGKYCIFLPNMEGCEKADWLRLLVSNAERKEVGIVGPKLLSTSEHIISAGMALGLHGTAGGLFVGNEKEYVGYFCRAITQQCVSAVALHGMLIGTKELLDMGEFNEALSVTQAALECCLKVMKEGKTVVFTPYANIYVKNDQYAPETIQVDTPEFQEKYGEMIRHDRYYSCNFDRNGAAFALAFD</sequence>
<accession>A0A173XLW1</accession>
<evidence type="ECO:0000259" key="1">
    <source>
        <dbReference type="Pfam" id="PF00535"/>
    </source>
</evidence>
<dbReference type="EMBL" id="CYYR01000003">
    <property type="protein sequence ID" value="CUN51388.1"/>
    <property type="molecule type" value="Genomic_DNA"/>
</dbReference>
<evidence type="ECO:0000313" key="2">
    <source>
        <dbReference type="EMBL" id="CUN51388.1"/>
    </source>
</evidence>
<dbReference type="Pfam" id="PF00535">
    <property type="entry name" value="Glycos_transf_2"/>
    <property type="match status" value="1"/>
</dbReference>
<dbReference type="InterPro" id="IPR001173">
    <property type="entry name" value="Glyco_trans_2-like"/>
</dbReference>
<name>A0A173XLW1_9FIRM</name>
<dbReference type="AlphaFoldDB" id="A0A173XLW1"/>
<dbReference type="PANTHER" id="PTHR43685:SF2">
    <property type="entry name" value="GLYCOSYLTRANSFERASE 2-LIKE DOMAIN-CONTAINING PROTEIN"/>
    <property type="match status" value="1"/>
</dbReference>
<dbReference type="InterPro" id="IPR029044">
    <property type="entry name" value="Nucleotide-diphossugar_trans"/>
</dbReference>
<reference evidence="2 3" key="1">
    <citation type="submission" date="2015-09" db="EMBL/GenBank/DDBJ databases">
        <authorList>
            <consortium name="Pathogen Informatics"/>
        </authorList>
    </citation>
    <scope>NUCLEOTIDE SEQUENCE [LARGE SCALE GENOMIC DNA]</scope>
    <source>
        <strain evidence="2 3">2789STDY5608835</strain>
    </source>
</reference>
<dbReference type="CDD" id="cd04184">
    <property type="entry name" value="GT2_RfbC_Mx_like"/>
    <property type="match status" value="1"/>
</dbReference>
<proteinExistence type="predicted"/>
<feature type="domain" description="Glycosyltransferase 2-like" evidence="1">
    <location>
        <begin position="468"/>
        <end position="622"/>
    </location>
</feature>
<dbReference type="Gene3D" id="3.90.550.10">
    <property type="entry name" value="Spore Coat Polysaccharide Biosynthesis Protein SpsA, Chain A"/>
    <property type="match status" value="1"/>
</dbReference>
<protein>
    <submittedName>
        <fullName evidence="2">Chondroitin polymerase</fullName>
    </submittedName>
</protein>
<dbReference type="RefSeq" id="WP_055301258.1">
    <property type="nucleotide sequence ID" value="NZ_CYYR01000003.1"/>
</dbReference>